<protein>
    <submittedName>
        <fullName evidence="2">HrpE/YscL family type III secretion apparatus protein</fullName>
    </submittedName>
</protein>
<accession>A0ABY8BCZ7</accession>
<evidence type="ECO:0000313" key="2">
    <source>
        <dbReference type="EMBL" id="WEF32239.1"/>
    </source>
</evidence>
<feature type="domain" description="Flagellar assembly protein FliH/Type III secretion system HrpE" evidence="1">
    <location>
        <begin position="72"/>
        <end position="173"/>
    </location>
</feature>
<dbReference type="RefSeq" id="WP_277414995.1">
    <property type="nucleotide sequence ID" value="NZ_CP119083.1"/>
</dbReference>
<keyword evidence="3" id="KW-1185">Reference proteome</keyword>
<sequence length="199" mass="20751">MSTFCVTQLAPAPDLLAADGVLRAADLGTTADAQALAARIVAAAQEERNALLAAAAEEARLALTTDQARVLAEAAALLDGLRAAADSLGERAEDIVTGLALQLFERLVLETTPRQRVAASYRRLLQEAPPKLVNAMLRLHPDELALAEGWEWPVKADATLAPGACRLEADSGQWHADFGAAASALSASLGEPNGASRHS</sequence>
<dbReference type="InterPro" id="IPR018035">
    <property type="entry name" value="Flagellar_FliH/T3SS_HrpE"/>
</dbReference>
<reference evidence="2 3" key="1">
    <citation type="submission" date="2023-02" db="EMBL/GenBank/DDBJ databases">
        <title>Gemone sequence of Telluria chitinolytica ACM 3522T.</title>
        <authorList>
            <person name="Frediansyah A."/>
            <person name="Miess H."/>
            <person name="Gross H."/>
        </authorList>
    </citation>
    <scope>NUCLEOTIDE SEQUENCE [LARGE SCALE GENOMIC DNA]</scope>
    <source>
        <strain evidence="2 3">ACM 3522</strain>
    </source>
</reference>
<gene>
    <name evidence="2" type="ORF">PX653_22905</name>
</gene>
<name>A0ABY8BCZ7_9BURK</name>
<dbReference type="EMBL" id="CP119083">
    <property type="protein sequence ID" value="WEF32239.1"/>
    <property type="molecule type" value="Genomic_DNA"/>
</dbReference>
<organism evidence="2 3">
    <name type="scientific">Pseudoduganella chitinolytica</name>
    <dbReference type="NCBI Taxonomy" id="34070"/>
    <lineage>
        <taxon>Bacteria</taxon>
        <taxon>Pseudomonadati</taxon>
        <taxon>Pseudomonadota</taxon>
        <taxon>Betaproteobacteria</taxon>
        <taxon>Burkholderiales</taxon>
        <taxon>Oxalobacteraceae</taxon>
        <taxon>Telluria group</taxon>
        <taxon>Pseudoduganella</taxon>
    </lineage>
</organism>
<evidence type="ECO:0000313" key="3">
    <source>
        <dbReference type="Proteomes" id="UP001216510"/>
    </source>
</evidence>
<evidence type="ECO:0000259" key="1">
    <source>
        <dbReference type="Pfam" id="PF02108"/>
    </source>
</evidence>
<dbReference type="Proteomes" id="UP001216510">
    <property type="component" value="Chromosome"/>
</dbReference>
<dbReference type="Pfam" id="PF02108">
    <property type="entry name" value="FliH"/>
    <property type="match status" value="1"/>
</dbReference>
<proteinExistence type="predicted"/>